<protein>
    <submittedName>
        <fullName evidence="7">Fatty acyl-AMP ligase</fullName>
    </submittedName>
</protein>
<evidence type="ECO:0000259" key="6">
    <source>
        <dbReference type="Pfam" id="PF23024"/>
    </source>
</evidence>
<evidence type="ECO:0000256" key="2">
    <source>
        <dbReference type="ARBA" id="ARBA00022598"/>
    </source>
</evidence>
<dbReference type="InterPro" id="IPR000873">
    <property type="entry name" value="AMP-dep_synth/lig_dom"/>
</dbReference>
<evidence type="ECO:0000259" key="5">
    <source>
        <dbReference type="Pfam" id="PF00501"/>
    </source>
</evidence>
<gene>
    <name evidence="7" type="ORF">OHJ16_00300</name>
</gene>
<reference evidence="7" key="1">
    <citation type="submission" date="2022-10" db="EMBL/GenBank/DDBJ databases">
        <title>Genome sequence of Actinomyces israelii ATCC 10048.</title>
        <authorList>
            <person name="Watt R.M."/>
            <person name="Tong W.M."/>
        </authorList>
    </citation>
    <scope>NUCLEOTIDE SEQUENCE</scope>
    <source>
        <strain evidence="7">ATCC 10048</strain>
    </source>
</reference>
<dbReference type="SUPFAM" id="SSF56801">
    <property type="entry name" value="Acetyl-CoA synthetase-like"/>
    <property type="match status" value="1"/>
</dbReference>
<accession>A0ABT4I425</accession>
<keyword evidence="2 7" id="KW-0436">Ligase</keyword>
<dbReference type="PANTHER" id="PTHR22754:SF32">
    <property type="entry name" value="DISCO-INTERACTING PROTEIN 2"/>
    <property type="match status" value="1"/>
</dbReference>
<evidence type="ECO:0000256" key="4">
    <source>
        <dbReference type="ARBA" id="ARBA00023098"/>
    </source>
</evidence>
<evidence type="ECO:0000256" key="3">
    <source>
        <dbReference type="ARBA" id="ARBA00022832"/>
    </source>
</evidence>
<dbReference type="InterPro" id="IPR042099">
    <property type="entry name" value="ANL_N_sf"/>
</dbReference>
<dbReference type="PANTHER" id="PTHR22754">
    <property type="entry name" value="DISCO-INTERACTING PROTEIN 2 DIP2 -RELATED"/>
    <property type="match status" value="1"/>
</dbReference>
<keyword evidence="3" id="KW-0276">Fatty acid metabolism</keyword>
<evidence type="ECO:0000313" key="7">
    <source>
        <dbReference type="EMBL" id="MCZ0856492.1"/>
    </source>
</evidence>
<dbReference type="InterPro" id="IPR045851">
    <property type="entry name" value="AMP-bd_C_sf"/>
</dbReference>
<organism evidence="7 8">
    <name type="scientific">Actinomyces israelii</name>
    <dbReference type="NCBI Taxonomy" id="1659"/>
    <lineage>
        <taxon>Bacteria</taxon>
        <taxon>Bacillati</taxon>
        <taxon>Actinomycetota</taxon>
        <taxon>Actinomycetes</taxon>
        <taxon>Actinomycetales</taxon>
        <taxon>Actinomycetaceae</taxon>
        <taxon>Actinomyces</taxon>
    </lineage>
</organism>
<dbReference type="CDD" id="cd05931">
    <property type="entry name" value="FAAL"/>
    <property type="match status" value="1"/>
</dbReference>
<sequence>MGTPAPLYSALRGWRRTRPEAAAYTHLRPDGHGNSTLETLTWEQLDLRVAILARRLTVVCDRQDRVVLALPQTLYYPVAFFACLRAALVAVPVSTVESPGHEIRLRSVIADCDPAVVLTTEEHLDAVRGLVGRLSCDLDRARAPRVIAVDDSRDPEERPVPAEDIGAEDVAYLQYTSGSTSTPAGVVVTHSALHKNLDQIVERFAPDAGCTSVSWLPFFHDMGLLNGLLVPVRVGCRAVFMEPTAFIGQPGAWIGALARFPRAYSAAPSFAFELIMRRMQPADLEGIDLSGLHGVVVGSEPINGAVMGLVEAELGRVGLRPDALMPSYGLAENVVLVSGDRGVRTYTLDADALRRDRAERAPGEPGSVTLVGCGRPVNGLSLRIVDPRKRVPCPPGRVGEVWCHDPDAPHRYWSSAGRQDDTFDGRLECGGDAPRSRWLRTGDLGVLVDGELVITGRIKDLIIIDGVNHYPSDIERTATDIHPAVRAGRLVAFSVPVPGRGDSVSGEEIALVVETRTDREAPEDLASQIRHEVTRVHNVPVHEVRLVRAGTLPLSTSGKVRRQATRALYLAGRLDEDGAQ</sequence>
<proteinExistence type="inferred from homology"/>
<dbReference type="Proteomes" id="UP001072034">
    <property type="component" value="Unassembled WGS sequence"/>
</dbReference>
<dbReference type="Gene3D" id="3.40.50.12780">
    <property type="entry name" value="N-terminal domain of ligase-like"/>
    <property type="match status" value="1"/>
</dbReference>
<keyword evidence="8" id="KW-1185">Reference proteome</keyword>
<dbReference type="Pfam" id="PF23024">
    <property type="entry name" value="AMP-dom_DIP2-like"/>
    <property type="match status" value="1"/>
</dbReference>
<keyword evidence="4" id="KW-0443">Lipid metabolism</keyword>
<feature type="domain" description="AMP-dependent synthetase/ligase" evidence="5">
    <location>
        <begin position="17"/>
        <end position="413"/>
    </location>
</feature>
<dbReference type="Gene3D" id="3.30.300.30">
    <property type="match status" value="1"/>
</dbReference>
<name>A0ABT4I425_9ACTO</name>
<dbReference type="InterPro" id="IPR040097">
    <property type="entry name" value="FAAL/FAAC"/>
</dbReference>
<evidence type="ECO:0000313" key="8">
    <source>
        <dbReference type="Proteomes" id="UP001072034"/>
    </source>
</evidence>
<feature type="domain" description="AMP-binding enzyme C-terminal" evidence="6">
    <location>
        <begin position="460"/>
        <end position="575"/>
    </location>
</feature>
<dbReference type="RefSeq" id="WP_268916293.1">
    <property type="nucleotide sequence ID" value="NZ_JAPTMY010000001.1"/>
</dbReference>
<evidence type="ECO:0000256" key="1">
    <source>
        <dbReference type="ARBA" id="ARBA00006432"/>
    </source>
</evidence>
<dbReference type="GO" id="GO:0016874">
    <property type="term" value="F:ligase activity"/>
    <property type="evidence" value="ECO:0007669"/>
    <property type="project" value="UniProtKB-KW"/>
</dbReference>
<dbReference type="EMBL" id="JAPTMY010000001">
    <property type="protein sequence ID" value="MCZ0856492.1"/>
    <property type="molecule type" value="Genomic_DNA"/>
</dbReference>
<dbReference type="Pfam" id="PF00501">
    <property type="entry name" value="AMP-binding"/>
    <property type="match status" value="1"/>
</dbReference>
<comment type="similarity">
    <text evidence="1">Belongs to the ATP-dependent AMP-binding enzyme family.</text>
</comment>
<dbReference type="InterPro" id="IPR025110">
    <property type="entry name" value="AMP-bd_C"/>
</dbReference>
<comment type="caution">
    <text evidence="7">The sequence shown here is derived from an EMBL/GenBank/DDBJ whole genome shotgun (WGS) entry which is preliminary data.</text>
</comment>